<proteinExistence type="predicted"/>
<dbReference type="EMBL" id="RPFW01000005">
    <property type="protein sequence ID" value="TVZ02325.1"/>
    <property type="molecule type" value="Genomic_DNA"/>
</dbReference>
<evidence type="ECO:0000313" key="2">
    <source>
        <dbReference type="Proteomes" id="UP000460272"/>
    </source>
</evidence>
<evidence type="ECO:0000313" key="1">
    <source>
        <dbReference type="EMBL" id="TVZ02325.1"/>
    </source>
</evidence>
<organism evidence="1 2">
    <name type="scientific">Trebonia kvetii</name>
    <dbReference type="NCBI Taxonomy" id="2480626"/>
    <lineage>
        <taxon>Bacteria</taxon>
        <taxon>Bacillati</taxon>
        <taxon>Actinomycetota</taxon>
        <taxon>Actinomycetes</taxon>
        <taxon>Streptosporangiales</taxon>
        <taxon>Treboniaceae</taxon>
        <taxon>Trebonia</taxon>
    </lineage>
</organism>
<accession>A0A6P2BW07</accession>
<comment type="caution">
    <text evidence="1">The sequence shown here is derived from an EMBL/GenBank/DDBJ whole genome shotgun (WGS) entry which is preliminary data.</text>
</comment>
<protein>
    <submittedName>
        <fullName evidence="1">Uncharacterized protein</fullName>
    </submittedName>
</protein>
<dbReference type="AlphaFoldDB" id="A0A6P2BW07"/>
<name>A0A6P2BW07_9ACTN</name>
<keyword evidence="2" id="KW-1185">Reference proteome</keyword>
<sequence length="240" mass="25891">MLSPQLDVPPAAEQAATVRQRLEAQQRLQARTQPIARWRARILYPRWRAALIVALTVVALAVAIPQSRAAIAHVLRLDGVELHQAPGPSPAPHPSLPGEQRMSLGQARQRVAFPILVPTTLGQPTAVTVSDSGRVATLIYDRAPYGEVRLDEFDGHLDPVYFEKFVRVGSVTEVSVNGTKGLWVTGPQEIVYVRSDGMIVQASARLTTGNTLIWGTRRVALRLEGGFSKTAALAVAASAG</sequence>
<dbReference type="Proteomes" id="UP000460272">
    <property type="component" value="Unassembled WGS sequence"/>
</dbReference>
<gene>
    <name evidence="1" type="ORF">EAS64_26300</name>
</gene>
<dbReference type="OrthoDB" id="4328209at2"/>
<dbReference type="RefSeq" id="WP_145857218.1">
    <property type="nucleotide sequence ID" value="NZ_RPFW01000005.1"/>
</dbReference>
<reference evidence="1 2" key="1">
    <citation type="submission" date="2018-11" db="EMBL/GenBank/DDBJ databases">
        <title>Trebonia kvetii gen.nov., sp.nov., a novel acidophilic actinobacterium, and proposal of the new actinobacterial family Treboniaceae fam. nov.</title>
        <authorList>
            <person name="Rapoport D."/>
            <person name="Sagova-Mareckova M."/>
            <person name="Sedlacek I."/>
            <person name="Provaznik J."/>
            <person name="Kralova S."/>
            <person name="Pavlinic D."/>
            <person name="Benes V."/>
            <person name="Kopecky J."/>
        </authorList>
    </citation>
    <scope>NUCLEOTIDE SEQUENCE [LARGE SCALE GENOMIC DNA]</scope>
    <source>
        <strain evidence="1 2">15Tr583</strain>
    </source>
</reference>